<dbReference type="PANTHER" id="PTHR45962">
    <property type="entry name" value="N-FATTY-ACYL-AMINO ACID SYNTHASE/HYDROLASE PM20D1"/>
    <property type="match status" value="1"/>
</dbReference>
<evidence type="ECO:0000256" key="2">
    <source>
        <dbReference type="ARBA" id="ARBA00022670"/>
    </source>
</evidence>
<protein>
    <submittedName>
        <fullName evidence="10">Gly-X carboxypeptidase</fullName>
    </submittedName>
</protein>
<dbReference type="GO" id="GO:0046872">
    <property type="term" value="F:metal ion binding"/>
    <property type="evidence" value="ECO:0007669"/>
    <property type="project" value="UniProtKB-KW"/>
</dbReference>
<comment type="similarity">
    <text evidence="1">Belongs to the peptidase M20A family.</text>
</comment>
<keyword evidence="3 7" id="KW-0479">Metal-binding</keyword>
<dbReference type="GO" id="GO:1990845">
    <property type="term" value="P:adaptive thermogenesis"/>
    <property type="evidence" value="ECO:0007669"/>
    <property type="project" value="UniProtKB-ARBA"/>
</dbReference>
<sequence length="586" mass="64289">MGDIKLSTEGSDLPSPASTPPAPRSNKPFLALLSLFGVLALLSQSSIPLPKFFSSASCRNHAHSATALAALEAAKCPAQPKSINIGTDWDILHDEAYAELAARRLSQAVQHETISYDDFTTMPANDTALDKHYVFADWMYNEYPKVFKTLKHEVVNYHGQLLTWEGSNPALQPIILMAHTDVVPVPEDTIGQWTYPPFEGRIVVNATEDTPGTWIWGRGASDCKNQLMGILGAAERLVTEGFKPERTIIIASGFDEEIGGAHGAGELGKVLQSRYGDNSVAFLLDEGFDGVSQQYGAQVASFGMAEKGAITAVQIKVETPGGHSSVPPKHTGIGIMSLLISQLESHPFHPSLQPESPYLKWLTCMSDYAPDFPAGMKRQVKHPRMWPKLAHQLARSDRRLNSFLATTQAADLIRGGVKVNALPEVVEAKVNYRIAFTSSVNATLKHLTDVLIPFTKKLDFTISPFTDPPNGKKSAHHITLSIGDAHPLEPAPITPGDTEAFKLMAGTAKHIFGEETIVAPSGMYANTDTRWFWNLTKNIYRFTPALINPNFNVHTVDEKMPLSGHLNTTRFIYKLIRNSEGWNTDE</sequence>
<feature type="binding site" evidence="7">
    <location>
        <position position="222"/>
    </location>
    <ligand>
        <name>Zn(2+)</name>
        <dbReference type="ChEBI" id="CHEBI:29105"/>
        <label>1</label>
    </ligand>
</feature>
<evidence type="ECO:0000256" key="6">
    <source>
        <dbReference type="PIRSR" id="PIRSR037217-1"/>
    </source>
</evidence>
<evidence type="ECO:0000256" key="8">
    <source>
        <dbReference type="SAM" id="MobiDB-lite"/>
    </source>
</evidence>
<feature type="binding site" evidence="7">
    <location>
        <position position="257"/>
    </location>
    <ligand>
        <name>Zn(2+)</name>
        <dbReference type="ChEBI" id="CHEBI:29105"/>
        <label>1</label>
    </ligand>
</feature>
<dbReference type="Pfam" id="PF07687">
    <property type="entry name" value="M20_dimer"/>
    <property type="match status" value="1"/>
</dbReference>
<dbReference type="GO" id="GO:0043604">
    <property type="term" value="P:amide biosynthetic process"/>
    <property type="evidence" value="ECO:0007669"/>
    <property type="project" value="UniProtKB-ARBA"/>
</dbReference>
<dbReference type="Pfam" id="PF01546">
    <property type="entry name" value="Peptidase_M20"/>
    <property type="match status" value="1"/>
</dbReference>
<keyword evidence="4" id="KW-0378">Hydrolase</keyword>
<dbReference type="GO" id="GO:0016810">
    <property type="term" value="F:hydrolase activity, acting on carbon-nitrogen (but not peptide) bonds"/>
    <property type="evidence" value="ECO:0007669"/>
    <property type="project" value="UniProtKB-ARBA"/>
</dbReference>
<dbReference type="GO" id="GO:0006520">
    <property type="term" value="P:amino acid metabolic process"/>
    <property type="evidence" value="ECO:0007669"/>
    <property type="project" value="UniProtKB-ARBA"/>
</dbReference>
<feature type="active site" evidence="6">
    <location>
        <position position="181"/>
    </location>
</feature>
<dbReference type="GO" id="GO:0051603">
    <property type="term" value="P:proteolysis involved in protein catabolic process"/>
    <property type="evidence" value="ECO:0007669"/>
    <property type="project" value="TreeGrafter"/>
</dbReference>
<proteinExistence type="inferred from homology"/>
<feature type="binding site" evidence="7">
    <location>
        <position position="554"/>
    </location>
    <ligand>
        <name>Zn(2+)</name>
        <dbReference type="ChEBI" id="CHEBI:29105"/>
        <label>1</label>
    </ligand>
</feature>
<evidence type="ECO:0000313" key="10">
    <source>
        <dbReference type="EMBL" id="KAI9639789.1"/>
    </source>
</evidence>
<dbReference type="RefSeq" id="XP_052949566.1">
    <property type="nucleotide sequence ID" value="XM_053087901.1"/>
</dbReference>
<feature type="active site" description="Proton acceptor" evidence="6">
    <location>
        <position position="256"/>
    </location>
</feature>
<dbReference type="InterPro" id="IPR002933">
    <property type="entry name" value="Peptidase_M20"/>
</dbReference>
<dbReference type="GO" id="GO:0004181">
    <property type="term" value="F:metallocarboxypeptidase activity"/>
    <property type="evidence" value="ECO:0007669"/>
    <property type="project" value="InterPro"/>
</dbReference>
<dbReference type="PANTHER" id="PTHR45962:SF1">
    <property type="entry name" value="N-FATTY-ACYL-AMINO ACID SYNTHASE_HYDROLASE PM20D1"/>
    <property type="match status" value="1"/>
</dbReference>
<dbReference type="GO" id="GO:0005576">
    <property type="term" value="C:extracellular region"/>
    <property type="evidence" value="ECO:0007669"/>
    <property type="project" value="UniProtKB-ARBA"/>
</dbReference>
<feature type="binding site" evidence="7">
    <location>
        <position position="285"/>
    </location>
    <ligand>
        <name>Zn(2+)</name>
        <dbReference type="ChEBI" id="CHEBI:29105"/>
        <label>2</label>
    </ligand>
</feature>
<dbReference type="CDD" id="cd05674">
    <property type="entry name" value="M20_yscS"/>
    <property type="match status" value="1"/>
</dbReference>
<name>A0AA38HI28_9TREE</name>
<evidence type="ECO:0000256" key="1">
    <source>
        <dbReference type="ARBA" id="ARBA00006247"/>
    </source>
</evidence>
<dbReference type="GeneID" id="77727106"/>
<dbReference type="InterPro" id="IPR047177">
    <property type="entry name" value="Pept_M20A"/>
</dbReference>
<dbReference type="FunFam" id="1.10.150.900:FF:000003">
    <property type="entry name" value="N-fatty-acyl-amino acid synthase/hydrolase PM20D1"/>
    <property type="match status" value="1"/>
</dbReference>
<dbReference type="Gene3D" id="3.40.630.10">
    <property type="entry name" value="Zn peptidases"/>
    <property type="match status" value="1"/>
</dbReference>
<dbReference type="Proteomes" id="UP001164286">
    <property type="component" value="Unassembled WGS sequence"/>
</dbReference>
<evidence type="ECO:0000256" key="4">
    <source>
        <dbReference type="ARBA" id="ARBA00022801"/>
    </source>
</evidence>
<organism evidence="10 11">
    <name type="scientific">Dioszegia hungarica</name>
    <dbReference type="NCBI Taxonomy" id="4972"/>
    <lineage>
        <taxon>Eukaryota</taxon>
        <taxon>Fungi</taxon>
        <taxon>Dikarya</taxon>
        <taxon>Basidiomycota</taxon>
        <taxon>Agaricomycotina</taxon>
        <taxon>Tremellomycetes</taxon>
        <taxon>Tremellales</taxon>
        <taxon>Bulleribasidiaceae</taxon>
        <taxon>Dioszegia</taxon>
    </lineage>
</organism>
<dbReference type="SUPFAM" id="SSF53187">
    <property type="entry name" value="Zn-dependent exopeptidases"/>
    <property type="match status" value="1"/>
</dbReference>
<evidence type="ECO:0000256" key="7">
    <source>
        <dbReference type="PIRSR" id="PIRSR037217-2"/>
    </source>
</evidence>
<comment type="caution">
    <text evidence="10">The sequence shown here is derived from an EMBL/GenBank/DDBJ whole genome shotgun (WGS) entry which is preliminary data.</text>
</comment>
<dbReference type="SUPFAM" id="SSF55031">
    <property type="entry name" value="Bacterial exopeptidase dimerisation domain"/>
    <property type="match status" value="1"/>
</dbReference>
<evidence type="ECO:0000256" key="5">
    <source>
        <dbReference type="ARBA" id="ARBA00022833"/>
    </source>
</evidence>
<keyword evidence="2" id="KW-0645">Protease</keyword>
<feature type="region of interest" description="Disordered" evidence="8">
    <location>
        <begin position="1"/>
        <end position="23"/>
    </location>
</feature>
<dbReference type="GO" id="GO:0043605">
    <property type="term" value="P:amide catabolic process"/>
    <property type="evidence" value="ECO:0007669"/>
    <property type="project" value="UniProtKB-ARBA"/>
</dbReference>
<dbReference type="PIRSF" id="PIRSF037217">
    <property type="entry name" value="Carboxypeptidase_S"/>
    <property type="match status" value="1"/>
</dbReference>
<feature type="binding site" evidence="7">
    <location>
        <position position="222"/>
    </location>
    <ligand>
        <name>Zn(2+)</name>
        <dbReference type="ChEBI" id="CHEBI:29105"/>
        <label>2</label>
    </ligand>
</feature>
<feature type="domain" description="Peptidase M20 dimerisation" evidence="9">
    <location>
        <begin position="307"/>
        <end position="451"/>
    </location>
</feature>
<reference evidence="10" key="1">
    <citation type="journal article" date="2022" name="G3 (Bethesda)">
        <title>High quality genome of the basidiomycete yeast Dioszegia hungarica PDD-24b-2 isolated from cloud water.</title>
        <authorList>
            <person name="Jarrige D."/>
            <person name="Haridas S."/>
            <person name="Bleykasten-Grosshans C."/>
            <person name="Joly M."/>
            <person name="Nadalig T."/>
            <person name="Sancelme M."/>
            <person name="Vuilleumier S."/>
            <person name="Grigoriev I.V."/>
            <person name="Amato P."/>
            <person name="Bringel F."/>
        </authorList>
    </citation>
    <scope>NUCLEOTIDE SEQUENCE</scope>
    <source>
        <strain evidence="10">PDD-24b-2</strain>
    </source>
</reference>
<dbReference type="Gene3D" id="3.30.70.360">
    <property type="match status" value="1"/>
</dbReference>
<dbReference type="GO" id="GO:0000328">
    <property type="term" value="C:fungal-type vacuole lumen"/>
    <property type="evidence" value="ECO:0007669"/>
    <property type="project" value="TreeGrafter"/>
</dbReference>
<evidence type="ECO:0000259" key="9">
    <source>
        <dbReference type="Pfam" id="PF07687"/>
    </source>
</evidence>
<keyword evidence="10" id="KW-0121">Carboxypeptidase</keyword>
<dbReference type="FunFam" id="3.40.630.10:FF:000027">
    <property type="entry name" value="N-fatty-acyl-amino acid synthase/hydrolase PM20D1"/>
    <property type="match status" value="1"/>
</dbReference>
<keyword evidence="5 7" id="KW-0862">Zinc</keyword>
<keyword evidence="11" id="KW-1185">Reference proteome</keyword>
<accession>A0AA38HI28</accession>
<evidence type="ECO:0000313" key="11">
    <source>
        <dbReference type="Proteomes" id="UP001164286"/>
    </source>
</evidence>
<evidence type="ECO:0000256" key="3">
    <source>
        <dbReference type="ARBA" id="ARBA00022723"/>
    </source>
</evidence>
<dbReference type="AlphaFoldDB" id="A0AA38HI28"/>
<dbReference type="InterPro" id="IPR036264">
    <property type="entry name" value="Bact_exopeptidase_dim_dom"/>
</dbReference>
<dbReference type="InterPro" id="IPR011650">
    <property type="entry name" value="Peptidase_M20_dimer"/>
</dbReference>
<dbReference type="EMBL" id="JAKWFO010000001">
    <property type="protein sequence ID" value="KAI9639789.1"/>
    <property type="molecule type" value="Genomic_DNA"/>
</dbReference>
<gene>
    <name evidence="10" type="ORF">MKK02DRAFT_29769</name>
</gene>
<feature type="binding site" evidence="7">
    <location>
        <position position="179"/>
    </location>
    <ligand>
        <name>Zn(2+)</name>
        <dbReference type="ChEBI" id="CHEBI:29105"/>
        <label>2</label>
    </ligand>
</feature>
<dbReference type="GO" id="GO:0006629">
    <property type="term" value="P:lipid metabolic process"/>
    <property type="evidence" value="ECO:0007669"/>
    <property type="project" value="UniProtKB-ARBA"/>
</dbReference>
<dbReference type="Gene3D" id="1.10.150.900">
    <property type="match status" value="1"/>
</dbReference>
<dbReference type="InterPro" id="IPR017141">
    <property type="entry name" value="Pept_M20_carboxypep"/>
</dbReference>